<evidence type="ECO:0000256" key="4">
    <source>
        <dbReference type="SAM" id="Phobius"/>
    </source>
</evidence>
<dbReference type="Pfam" id="PF00015">
    <property type="entry name" value="MCPsignal"/>
    <property type="match status" value="1"/>
</dbReference>
<dbReference type="GO" id="GO:0007165">
    <property type="term" value="P:signal transduction"/>
    <property type="evidence" value="ECO:0007669"/>
    <property type="project" value="UniProtKB-KW"/>
</dbReference>
<evidence type="ECO:0000313" key="8">
    <source>
        <dbReference type="Proteomes" id="UP000004633"/>
    </source>
</evidence>
<dbReference type="HOGENOM" id="CLU_000445_107_27_9"/>
<dbReference type="GO" id="GO:0004888">
    <property type="term" value="F:transmembrane signaling receptor activity"/>
    <property type="evidence" value="ECO:0007669"/>
    <property type="project" value="InterPro"/>
</dbReference>
<evidence type="ECO:0000259" key="6">
    <source>
        <dbReference type="PROSITE" id="PS50885"/>
    </source>
</evidence>
<dbReference type="InterPro" id="IPR004090">
    <property type="entry name" value="Chemotax_Me-accpt_rcpt"/>
</dbReference>
<evidence type="ECO:0000256" key="1">
    <source>
        <dbReference type="ARBA" id="ARBA00023224"/>
    </source>
</evidence>
<comment type="caution">
    <text evidence="7">The sequence shown here is derived from an EMBL/GenBank/DDBJ whole genome shotgun (WGS) entry which is preliminary data.</text>
</comment>
<organism evidence="7 8">
    <name type="scientific">Selenomonas artemidis F0399</name>
    <dbReference type="NCBI Taxonomy" id="749551"/>
    <lineage>
        <taxon>Bacteria</taxon>
        <taxon>Bacillati</taxon>
        <taxon>Bacillota</taxon>
        <taxon>Negativicutes</taxon>
        <taxon>Selenomonadales</taxon>
        <taxon>Selenomonadaceae</taxon>
        <taxon>Selenomonas</taxon>
    </lineage>
</organism>
<keyword evidence="8" id="KW-1185">Reference proteome</keyword>
<feature type="transmembrane region" description="Helical" evidence="4">
    <location>
        <begin position="202"/>
        <end position="224"/>
    </location>
</feature>
<evidence type="ECO:0000256" key="2">
    <source>
        <dbReference type="ARBA" id="ARBA00029447"/>
    </source>
</evidence>
<feature type="transmembrane region" description="Helical" evidence="4">
    <location>
        <begin position="28"/>
        <end position="51"/>
    </location>
</feature>
<keyword evidence="4" id="KW-0472">Membrane</keyword>
<accession>E7N2I6</accession>
<keyword evidence="1 3" id="KW-0807">Transducer</keyword>
<dbReference type="PROSITE" id="PS50885">
    <property type="entry name" value="HAMP"/>
    <property type="match status" value="1"/>
</dbReference>
<dbReference type="GO" id="GO:0006935">
    <property type="term" value="P:chemotaxis"/>
    <property type="evidence" value="ECO:0007669"/>
    <property type="project" value="InterPro"/>
</dbReference>
<dbReference type="InterPro" id="IPR004089">
    <property type="entry name" value="MCPsignal_dom"/>
</dbReference>
<dbReference type="AlphaFoldDB" id="E7N2I6"/>
<gene>
    <name evidence="7" type="ORF">HMPREF9555_01202</name>
</gene>
<dbReference type="PANTHER" id="PTHR32089">
    <property type="entry name" value="METHYL-ACCEPTING CHEMOTAXIS PROTEIN MCPB"/>
    <property type="match status" value="1"/>
</dbReference>
<dbReference type="InterPro" id="IPR024478">
    <property type="entry name" value="HlyB_4HB_MCP"/>
</dbReference>
<dbReference type="GO" id="GO:0016020">
    <property type="term" value="C:membrane"/>
    <property type="evidence" value="ECO:0007669"/>
    <property type="project" value="InterPro"/>
</dbReference>
<feature type="domain" description="HAMP" evidence="6">
    <location>
        <begin position="225"/>
        <end position="280"/>
    </location>
</feature>
<comment type="similarity">
    <text evidence="2">Belongs to the methyl-accepting chemotaxis (MCP) protein family.</text>
</comment>
<protein>
    <submittedName>
        <fullName evidence="7">HAMP domain protein</fullName>
    </submittedName>
</protein>
<dbReference type="EMBL" id="AECV01000020">
    <property type="protein sequence ID" value="EFW29627.1"/>
    <property type="molecule type" value="Genomic_DNA"/>
</dbReference>
<keyword evidence="4" id="KW-0812">Transmembrane</keyword>
<reference evidence="7 8" key="1">
    <citation type="submission" date="2010-08" db="EMBL/GenBank/DDBJ databases">
        <authorList>
            <person name="Weinstock G."/>
            <person name="Sodergren E."/>
            <person name="Clifton S."/>
            <person name="Fulton L."/>
            <person name="Fulton B."/>
            <person name="Courtney L."/>
            <person name="Fronick C."/>
            <person name="Harrison M."/>
            <person name="Strong C."/>
            <person name="Farmer C."/>
            <person name="Delahaunty K."/>
            <person name="Markovic C."/>
            <person name="Hall O."/>
            <person name="Minx P."/>
            <person name="Tomlinson C."/>
            <person name="Mitreva M."/>
            <person name="Hou S."/>
            <person name="Chen J."/>
            <person name="Wollam A."/>
            <person name="Pepin K.H."/>
            <person name="Johnson M."/>
            <person name="Bhonagiri V."/>
            <person name="Zhang X."/>
            <person name="Suruliraj S."/>
            <person name="Warren W."/>
            <person name="Chinwalla A."/>
            <person name="Mardis E.R."/>
            <person name="Wilson R.K."/>
        </authorList>
    </citation>
    <scope>NUCLEOTIDE SEQUENCE [LARGE SCALE GENOMIC DNA]</scope>
    <source>
        <strain evidence="7 8">F0399</strain>
    </source>
</reference>
<dbReference type="STRING" id="749551.HMPREF9555_01202"/>
<sequence>MATEEGGGMNIPMIGADALKDYSVRTKIFILSVTLLVVLLIVASVGIYSNYRAKESLDDMYNHNLMTTQYLNDANNRLRKISVNTPYLLQTDMPADSRKVLVDDVLGNLDGIRHDMEELKKIDTSERAQATIAELEKNLTVAADKVGAINNMGTAPEDRIAAFNNLASLTVISSNMDVLTPDNVFQGKQVFEANNVRYDETVYTFAVILLIALGFGLFVSRLIADNISGPLAASIGHLNAVAAGDLSREIPAELSARRDEIGVVVQALGKMQGFMKQVHEEAETTDAMVGELEQMLNSLSGDTQDMSAVTQEMSAGMEETAASTSNVQHLSSDLSDGIKGAADAAARSEDYAREIVGRVAQMRTAMEQSRASADRIYGATKASVEEAIESAKVVDQIGQLTRDIAEIAEQPNLLALNASIEAARAGEQGRGFAVVAGEVGKLAEQSRETTEKIRGLTGQVTASVQALSDGAYSLLQFIDEDVHADYGRMDETTLSYEKDTAYFRKSAEDTTANSQQLLSAVNEMNQAMDEIRNATHEGAVGNTKIAEKVVGMAEQYEDILAKIQTFKEGTARLKNLVAAFKEG</sequence>
<dbReference type="Pfam" id="PF12729">
    <property type="entry name" value="4HB_MCP_1"/>
    <property type="match status" value="1"/>
</dbReference>
<feature type="domain" description="Methyl-accepting transducer" evidence="5">
    <location>
        <begin position="295"/>
        <end position="553"/>
    </location>
</feature>
<dbReference type="InterPro" id="IPR003660">
    <property type="entry name" value="HAMP_dom"/>
</dbReference>
<dbReference type="Gene3D" id="1.10.287.950">
    <property type="entry name" value="Methyl-accepting chemotaxis protein"/>
    <property type="match status" value="1"/>
</dbReference>
<keyword evidence="4" id="KW-1133">Transmembrane helix</keyword>
<evidence type="ECO:0000259" key="5">
    <source>
        <dbReference type="PROSITE" id="PS50111"/>
    </source>
</evidence>
<dbReference type="SMART" id="SM00283">
    <property type="entry name" value="MA"/>
    <property type="match status" value="1"/>
</dbReference>
<dbReference type="SUPFAM" id="SSF58104">
    <property type="entry name" value="Methyl-accepting chemotaxis protein (MCP) signaling domain"/>
    <property type="match status" value="1"/>
</dbReference>
<dbReference type="PRINTS" id="PR00260">
    <property type="entry name" value="CHEMTRNSDUCR"/>
</dbReference>
<evidence type="ECO:0000313" key="7">
    <source>
        <dbReference type="EMBL" id="EFW29627.1"/>
    </source>
</evidence>
<name>E7N2I6_9FIRM</name>
<dbReference type="PANTHER" id="PTHR32089:SF112">
    <property type="entry name" value="LYSOZYME-LIKE PROTEIN-RELATED"/>
    <property type="match status" value="1"/>
</dbReference>
<dbReference type="PROSITE" id="PS50111">
    <property type="entry name" value="CHEMOTAXIS_TRANSDUC_2"/>
    <property type="match status" value="1"/>
</dbReference>
<evidence type="ECO:0000256" key="3">
    <source>
        <dbReference type="PROSITE-ProRule" id="PRU00284"/>
    </source>
</evidence>
<dbReference type="Proteomes" id="UP000004633">
    <property type="component" value="Unassembled WGS sequence"/>
</dbReference>
<proteinExistence type="inferred from homology"/>